<protein>
    <submittedName>
        <fullName evidence="3">Heavy-metal-associated domain-containing protein</fullName>
    </submittedName>
</protein>
<name>A0ABS9K853_9BACT</name>
<dbReference type="InterPro" id="IPR006121">
    <property type="entry name" value="HMA_dom"/>
</dbReference>
<dbReference type="PANTHER" id="PTHR46594">
    <property type="entry name" value="P-TYPE CATION-TRANSPORTING ATPASE"/>
    <property type="match status" value="1"/>
</dbReference>
<evidence type="ECO:0000256" key="1">
    <source>
        <dbReference type="ARBA" id="ARBA00022723"/>
    </source>
</evidence>
<dbReference type="SUPFAM" id="SSF55008">
    <property type="entry name" value="HMA, heavy metal-associated domain"/>
    <property type="match status" value="1"/>
</dbReference>
<dbReference type="PROSITE" id="PS50846">
    <property type="entry name" value="HMA_2"/>
    <property type="match status" value="1"/>
</dbReference>
<keyword evidence="1" id="KW-0479">Metal-binding</keyword>
<sequence length="78" mass="8270">MSTQQSSTKQTVVQIGGMACSGCSNAVQKALENQEGVTKAAVDLENETASITYDSDSVSDDDFKQAIEKAGYEFKGVK</sequence>
<dbReference type="EMBL" id="JAKLWS010000001">
    <property type="protein sequence ID" value="MCG2586968.1"/>
    <property type="molecule type" value="Genomic_DNA"/>
</dbReference>
<organism evidence="3 4">
    <name type="scientific">Rhodohalobacter sulfatireducens</name>
    <dbReference type="NCBI Taxonomy" id="2911366"/>
    <lineage>
        <taxon>Bacteria</taxon>
        <taxon>Pseudomonadati</taxon>
        <taxon>Balneolota</taxon>
        <taxon>Balneolia</taxon>
        <taxon>Balneolales</taxon>
        <taxon>Balneolaceae</taxon>
        <taxon>Rhodohalobacter</taxon>
    </lineage>
</organism>
<evidence type="ECO:0000313" key="4">
    <source>
        <dbReference type="Proteomes" id="UP001165366"/>
    </source>
</evidence>
<reference evidence="3" key="2">
    <citation type="submission" date="2024-05" db="EMBL/GenBank/DDBJ databases">
        <title>Rhodohalobacter halophilus gen. nov., sp. nov., a moderately halophilic member of the family Balneolaceae.</title>
        <authorList>
            <person name="Xia J."/>
        </authorList>
    </citation>
    <scope>NUCLEOTIDE SEQUENCE</scope>
    <source>
        <strain evidence="3">WB101</strain>
    </source>
</reference>
<evidence type="ECO:0000313" key="3">
    <source>
        <dbReference type="EMBL" id="MCG2586968.1"/>
    </source>
</evidence>
<gene>
    <name evidence="3" type="ORF">L6773_00220</name>
</gene>
<evidence type="ECO:0000259" key="2">
    <source>
        <dbReference type="PROSITE" id="PS50846"/>
    </source>
</evidence>
<dbReference type="PROSITE" id="PS01047">
    <property type="entry name" value="HMA_1"/>
    <property type="match status" value="1"/>
</dbReference>
<comment type="caution">
    <text evidence="3">The sequence shown here is derived from an EMBL/GenBank/DDBJ whole genome shotgun (WGS) entry which is preliminary data.</text>
</comment>
<dbReference type="Pfam" id="PF00403">
    <property type="entry name" value="HMA"/>
    <property type="match status" value="1"/>
</dbReference>
<keyword evidence="4" id="KW-1185">Reference proteome</keyword>
<dbReference type="RefSeq" id="WP_237851818.1">
    <property type="nucleotide sequence ID" value="NZ_JAKLWS010000001.1"/>
</dbReference>
<accession>A0ABS9K853</accession>
<dbReference type="InterPro" id="IPR017969">
    <property type="entry name" value="Heavy-metal-associated_CS"/>
</dbReference>
<dbReference type="Proteomes" id="UP001165366">
    <property type="component" value="Unassembled WGS sequence"/>
</dbReference>
<proteinExistence type="predicted"/>
<reference evidence="3" key="1">
    <citation type="submission" date="2022-01" db="EMBL/GenBank/DDBJ databases">
        <authorList>
            <person name="Wang Y."/>
        </authorList>
    </citation>
    <scope>NUCLEOTIDE SEQUENCE</scope>
    <source>
        <strain evidence="3">WB101</strain>
    </source>
</reference>
<dbReference type="PANTHER" id="PTHR46594:SF4">
    <property type="entry name" value="P-TYPE CATION-TRANSPORTING ATPASE"/>
    <property type="match status" value="1"/>
</dbReference>
<dbReference type="CDD" id="cd00371">
    <property type="entry name" value="HMA"/>
    <property type="match status" value="1"/>
</dbReference>
<feature type="domain" description="HMA" evidence="2">
    <location>
        <begin position="9"/>
        <end position="75"/>
    </location>
</feature>
<dbReference type="InterPro" id="IPR036163">
    <property type="entry name" value="HMA_dom_sf"/>
</dbReference>
<dbReference type="Gene3D" id="3.30.70.100">
    <property type="match status" value="1"/>
</dbReference>